<dbReference type="EMBL" id="BARV01015313">
    <property type="protein sequence ID" value="GAI29335.1"/>
    <property type="molecule type" value="Genomic_DNA"/>
</dbReference>
<proteinExistence type="predicted"/>
<organism evidence="1">
    <name type="scientific">marine sediment metagenome</name>
    <dbReference type="NCBI Taxonomy" id="412755"/>
    <lineage>
        <taxon>unclassified sequences</taxon>
        <taxon>metagenomes</taxon>
        <taxon>ecological metagenomes</taxon>
    </lineage>
</organism>
<feature type="non-terminal residue" evidence="1">
    <location>
        <position position="1"/>
    </location>
</feature>
<protein>
    <submittedName>
        <fullName evidence="1">Uncharacterized protein</fullName>
    </submittedName>
</protein>
<evidence type="ECO:0000313" key="1">
    <source>
        <dbReference type="EMBL" id="GAI29335.1"/>
    </source>
</evidence>
<gene>
    <name evidence="1" type="ORF">S06H3_26488</name>
</gene>
<dbReference type="AlphaFoldDB" id="X1NR95"/>
<comment type="caution">
    <text evidence="1">The sequence shown here is derived from an EMBL/GenBank/DDBJ whole genome shotgun (WGS) entry which is preliminary data.</text>
</comment>
<accession>X1NR95</accession>
<reference evidence="1" key="1">
    <citation type="journal article" date="2014" name="Front. Microbiol.">
        <title>High frequency of phylogenetically diverse reductive dehalogenase-homologous genes in deep subseafloor sedimentary metagenomes.</title>
        <authorList>
            <person name="Kawai M."/>
            <person name="Futagami T."/>
            <person name="Toyoda A."/>
            <person name="Takaki Y."/>
            <person name="Nishi S."/>
            <person name="Hori S."/>
            <person name="Arai W."/>
            <person name="Tsubouchi T."/>
            <person name="Morono Y."/>
            <person name="Uchiyama I."/>
            <person name="Ito T."/>
            <person name="Fujiyama A."/>
            <person name="Inagaki F."/>
            <person name="Takami H."/>
        </authorList>
    </citation>
    <scope>NUCLEOTIDE SEQUENCE</scope>
    <source>
        <strain evidence="1">Expedition CK06-06</strain>
    </source>
</reference>
<sequence length="39" mass="4413">ERVSEALAQVIDKVREFSEPQLKMMVSFANFLKSLEGGQ</sequence>
<name>X1NR95_9ZZZZ</name>